<sequence length="370" mass="41754">MLHKLLYMFKKIFLFSLGLAFLSSCETKFSVNGEYVETPIVHFLLDQGKEIQYLKLNRTFLKEGNANEFAKQPELSYFDNVDATVEEIKDGVTLRTWTLKDTVIKNKKEGAFYAPEQKLYFFRPDFVEISGTDTTYLDEDAFYRLKIDIDNGNHMVNGQTNLVSGVNITYPKPQISFNFAESDVSSNGYRSTPISFSRSPEAGIFNLKIRFDYNEFIGSNYEKKSLLWPVGEITNSGTSTSGATIFAEGEQFYKYLQNNIDENPAVTKRQIEGIEIQLVGGSKDLYTYMLTNEPSSSLAQNKPTYSNVDGALGIFSSRVTVTQYKDAFFGVNSRALNENSTKELCNGQFTAPLKFCSHLASDVNTNFSCN</sequence>
<keyword evidence="3" id="KW-1185">Reference proteome</keyword>
<proteinExistence type="predicted"/>
<reference evidence="2 3" key="1">
    <citation type="submission" date="2018-05" db="EMBL/GenBank/DDBJ databases">
        <title>Brumimicrobium oceani sp. nov., isolated from coastal sediment.</title>
        <authorList>
            <person name="Kou Y."/>
        </authorList>
    </citation>
    <scope>NUCLEOTIDE SEQUENCE [LARGE SCALE GENOMIC DNA]</scope>
    <source>
        <strain evidence="2 3">C305</strain>
    </source>
</reference>
<evidence type="ECO:0000313" key="2">
    <source>
        <dbReference type="EMBL" id="PWH86368.1"/>
    </source>
</evidence>
<evidence type="ECO:0000313" key="3">
    <source>
        <dbReference type="Proteomes" id="UP000245370"/>
    </source>
</evidence>
<evidence type="ECO:0000256" key="1">
    <source>
        <dbReference type="SAM" id="SignalP"/>
    </source>
</evidence>
<evidence type="ECO:0008006" key="4">
    <source>
        <dbReference type="Google" id="ProtNLM"/>
    </source>
</evidence>
<keyword evidence="1" id="KW-0732">Signal</keyword>
<accession>A0A2U2XEZ0</accession>
<feature type="chain" id="PRO_5015563272" description="DUF4249 domain-containing protein" evidence="1">
    <location>
        <begin position="21"/>
        <end position="370"/>
    </location>
</feature>
<protein>
    <recommendedName>
        <fullName evidence="4">DUF4249 domain-containing protein</fullName>
    </recommendedName>
</protein>
<organism evidence="2 3">
    <name type="scientific">Brumimicrobium oceani</name>
    <dbReference type="NCBI Taxonomy" id="2100725"/>
    <lineage>
        <taxon>Bacteria</taxon>
        <taxon>Pseudomonadati</taxon>
        <taxon>Bacteroidota</taxon>
        <taxon>Flavobacteriia</taxon>
        <taxon>Flavobacteriales</taxon>
        <taxon>Crocinitomicaceae</taxon>
        <taxon>Brumimicrobium</taxon>
    </lineage>
</organism>
<gene>
    <name evidence="2" type="ORF">DIT68_03765</name>
</gene>
<dbReference type="EMBL" id="QFRJ01000002">
    <property type="protein sequence ID" value="PWH86368.1"/>
    <property type="molecule type" value="Genomic_DNA"/>
</dbReference>
<comment type="caution">
    <text evidence="2">The sequence shown here is derived from an EMBL/GenBank/DDBJ whole genome shotgun (WGS) entry which is preliminary data.</text>
</comment>
<feature type="signal peptide" evidence="1">
    <location>
        <begin position="1"/>
        <end position="20"/>
    </location>
</feature>
<dbReference type="Proteomes" id="UP000245370">
    <property type="component" value="Unassembled WGS sequence"/>
</dbReference>
<reference evidence="2 3" key="2">
    <citation type="submission" date="2018-05" db="EMBL/GenBank/DDBJ databases">
        <authorList>
            <person name="Lanie J.A."/>
            <person name="Ng W.-L."/>
            <person name="Kazmierczak K.M."/>
            <person name="Andrzejewski T.M."/>
            <person name="Davidsen T.M."/>
            <person name="Wayne K.J."/>
            <person name="Tettelin H."/>
            <person name="Glass J.I."/>
            <person name="Rusch D."/>
            <person name="Podicherti R."/>
            <person name="Tsui H.-C.T."/>
            <person name="Winkler M.E."/>
        </authorList>
    </citation>
    <scope>NUCLEOTIDE SEQUENCE [LARGE SCALE GENOMIC DNA]</scope>
    <source>
        <strain evidence="2 3">C305</strain>
    </source>
</reference>
<name>A0A2U2XEZ0_9FLAO</name>
<dbReference type="AlphaFoldDB" id="A0A2U2XEZ0"/>
<dbReference type="PROSITE" id="PS51257">
    <property type="entry name" value="PROKAR_LIPOPROTEIN"/>
    <property type="match status" value="1"/>
</dbReference>